<evidence type="ECO:0000259" key="11">
    <source>
        <dbReference type="PROSITE" id="PS50109"/>
    </source>
</evidence>
<dbReference type="PRINTS" id="PR00344">
    <property type="entry name" value="BCTRLSENSOR"/>
</dbReference>
<dbReference type="SUPFAM" id="SSF55874">
    <property type="entry name" value="ATPase domain of HSP90 chaperone/DNA topoisomerase II/histidine kinase"/>
    <property type="match status" value="1"/>
</dbReference>
<organism evidence="12 13">
    <name type="scientific">Marivirga lumbricoides</name>
    <dbReference type="NCBI Taxonomy" id="1046115"/>
    <lineage>
        <taxon>Bacteria</taxon>
        <taxon>Pseudomonadati</taxon>
        <taxon>Bacteroidota</taxon>
        <taxon>Cytophagia</taxon>
        <taxon>Cytophagales</taxon>
        <taxon>Marivirgaceae</taxon>
        <taxon>Marivirga</taxon>
    </lineage>
</organism>
<keyword evidence="5" id="KW-0547">Nucleotide-binding</keyword>
<feature type="transmembrane region" description="Helical" evidence="10">
    <location>
        <begin position="6"/>
        <end position="24"/>
    </location>
</feature>
<keyword evidence="3" id="KW-0597">Phosphoprotein</keyword>
<dbReference type="Pfam" id="PF02518">
    <property type="entry name" value="HATPase_c"/>
    <property type="match status" value="1"/>
</dbReference>
<dbReference type="Proteomes" id="UP000636010">
    <property type="component" value="Unassembled WGS sequence"/>
</dbReference>
<accession>A0ABQ1N4J8</accession>
<dbReference type="InterPro" id="IPR036097">
    <property type="entry name" value="HisK_dim/P_sf"/>
</dbReference>
<dbReference type="InterPro" id="IPR004358">
    <property type="entry name" value="Sig_transdc_His_kin-like_C"/>
</dbReference>
<evidence type="ECO:0000256" key="2">
    <source>
        <dbReference type="ARBA" id="ARBA00012438"/>
    </source>
</evidence>
<evidence type="ECO:0000313" key="12">
    <source>
        <dbReference type="EMBL" id="GGC53075.1"/>
    </source>
</evidence>
<feature type="domain" description="Histidine kinase" evidence="11">
    <location>
        <begin position="162"/>
        <end position="374"/>
    </location>
</feature>
<keyword evidence="7" id="KW-0067">ATP-binding</keyword>
<dbReference type="PANTHER" id="PTHR42878:SF7">
    <property type="entry name" value="SENSOR HISTIDINE KINASE GLRK"/>
    <property type="match status" value="1"/>
</dbReference>
<keyword evidence="4" id="KW-0808">Transferase</keyword>
<keyword evidence="10" id="KW-1133">Transmembrane helix</keyword>
<evidence type="ECO:0000256" key="9">
    <source>
        <dbReference type="SAM" id="Coils"/>
    </source>
</evidence>
<proteinExistence type="predicted"/>
<name>A0ABQ1N4J8_9BACT</name>
<keyword evidence="6" id="KW-0418">Kinase</keyword>
<sequence>MLEYFTMSTFGIGMMGMAFGFINLGSKRIKKHNDFLEEMVKDRTLVLEQKHQELIHQNEHYKIALNMIREQKDEIEVAQKELLAKNIEVTEALEEISAQNELIDVERTKLHQAQKIIKTQNAKLLSIARNLDQQVQERTRELSVSNNLLLEKNKELDDFIYKSAHDLRGPIARFKGLSSLINLEYKLGNNITDHLEHLDDSASQMDSMLKRLSNVYEINAKPVSIQQMKIDEVISGVLRQLQVEANYPVVNIKIDNECRRTVLCDPNLLQLIFRNLIGNAIRFADLGKAEKHVNVVVKQEEKQLKIIVKDNGLGIKEEHREKIFGLFFVGSEVTKGPGLGLYISRMISKKLNGSIELLSTDSTDETIFQVVIPI</sequence>
<feature type="coiled-coil region" evidence="9">
    <location>
        <begin position="61"/>
        <end position="95"/>
    </location>
</feature>
<dbReference type="CDD" id="cd00082">
    <property type="entry name" value="HisKA"/>
    <property type="match status" value="1"/>
</dbReference>
<evidence type="ECO:0000256" key="4">
    <source>
        <dbReference type="ARBA" id="ARBA00022679"/>
    </source>
</evidence>
<comment type="catalytic activity">
    <reaction evidence="1">
        <text>ATP + protein L-histidine = ADP + protein N-phospho-L-histidine.</text>
        <dbReference type="EC" id="2.7.13.3"/>
    </reaction>
</comment>
<gene>
    <name evidence="12" type="ORF">GCM10011506_43400</name>
</gene>
<evidence type="ECO:0000256" key="3">
    <source>
        <dbReference type="ARBA" id="ARBA00022553"/>
    </source>
</evidence>
<dbReference type="CDD" id="cd00075">
    <property type="entry name" value="HATPase"/>
    <property type="match status" value="1"/>
</dbReference>
<dbReference type="EC" id="2.7.13.3" evidence="2"/>
<dbReference type="Gene3D" id="3.30.565.10">
    <property type="entry name" value="Histidine kinase-like ATPase, C-terminal domain"/>
    <property type="match status" value="1"/>
</dbReference>
<evidence type="ECO:0000256" key="7">
    <source>
        <dbReference type="ARBA" id="ARBA00022840"/>
    </source>
</evidence>
<dbReference type="InterPro" id="IPR050351">
    <property type="entry name" value="BphY/WalK/GraS-like"/>
</dbReference>
<evidence type="ECO:0000256" key="10">
    <source>
        <dbReference type="SAM" id="Phobius"/>
    </source>
</evidence>
<evidence type="ECO:0000256" key="5">
    <source>
        <dbReference type="ARBA" id="ARBA00022741"/>
    </source>
</evidence>
<dbReference type="PROSITE" id="PS50109">
    <property type="entry name" value="HIS_KIN"/>
    <property type="match status" value="1"/>
</dbReference>
<dbReference type="InterPro" id="IPR005467">
    <property type="entry name" value="His_kinase_dom"/>
</dbReference>
<evidence type="ECO:0000256" key="1">
    <source>
        <dbReference type="ARBA" id="ARBA00000085"/>
    </source>
</evidence>
<evidence type="ECO:0000256" key="8">
    <source>
        <dbReference type="ARBA" id="ARBA00023012"/>
    </source>
</evidence>
<dbReference type="Gene3D" id="1.10.287.130">
    <property type="match status" value="1"/>
</dbReference>
<protein>
    <recommendedName>
        <fullName evidence="2">histidine kinase</fullName>
        <ecNumber evidence="2">2.7.13.3</ecNumber>
    </recommendedName>
</protein>
<evidence type="ECO:0000256" key="6">
    <source>
        <dbReference type="ARBA" id="ARBA00022777"/>
    </source>
</evidence>
<dbReference type="EMBL" id="BMEC01000017">
    <property type="protein sequence ID" value="GGC53075.1"/>
    <property type="molecule type" value="Genomic_DNA"/>
</dbReference>
<comment type="caution">
    <text evidence="12">The sequence shown here is derived from an EMBL/GenBank/DDBJ whole genome shotgun (WGS) entry which is preliminary data.</text>
</comment>
<evidence type="ECO:0000313" key="13">
    <source>
        <dbReference type="Proteomes" id="UP000636010"/>
    </source>
</evidence>
<keyword evidence="9" id="KW-0175">Coiled coil</keyword>
<dbReference type="SUPFAM" id="SSF47384">
    <property type="entry name" value="Homodimeric domain of signal transducing histidine kinase"/>
    <property type="match status" value="1"/>
</dbReference>
<keyword evidence="10" id="KW-0812">Transmembrane</keyword>
<keyword evidence="13" id="KW-1185">Reference proteome</keyword>
<keyword evidence="8" id="KW-0902">Two-component regulatory system</keyword>
<dbReference type="InterPro" id="IPR036890">
    <property type="entry name" value="HATPase_C_sf"/>
</dbReference>
<dbReference type="InterPro" id="IPR003594">
    <property type="entry name" value="HATPase_dom"/>
</dbReference>
<dbReference type="InterPro" id="IPR003661">
    <property type="entry name" value="HisK_dim/P_dom"/>
</dbReference>
<reference evidence="13" key="1">
    <citation type="journal article" date="2019" name="Int. J. Syst. Evol. Microbiol.">
        <title>The Global Catalogue of Microorganisms (GCM) 10K type strain sequencing project: providing services to taxonomists for standard genome sequencing and annotation.</title>
        <authorList>
            <consortium name="The Broad Institute Genomics Platform"/>
            <consortium name="The Broad Institute Genome Sequencing Center for Infectious Disease"/>
            <person name="Wu L."/>
            <person name="Ma J."/>
        </authorList>
    </citation>
    <scope>NUCLEOTIDE SEQUENCE [LARGE SCALE GENOMIC DNA]</scope>
    <source>
        <strain evidence="13">CGMCC 1.10832</strain>
    </source>
</reference>
<dbReference type="PANTHER" id="PTHR42878">
    <property type="entry name" value="TWO-COMPONENT HISTIDINE KINASE"/>
    <property type="match status" value="1"/>
</dbReference>
<dbReference type="SMART" id="SM00387">
    <property type="entry name" value="HATPase_c"/>
    <property type="match status" value="1"/>
</dbReference>
<keyword evidence="10" id="KW-0472">Membrane</keyword>